<dbReference type="Pfam" id="PF01453">
    <property type="entry name" value="B_lectin"/>
    <property type="match status" value="1"/>
</dbReference>
<evidence type="ECO:0000256" key="12">
    <source>
        <dbReference type="ARBA" id="ARBA00048679"/>
    </source>
</evidence>
<dbReference type="SMART" id="SM00108">
    <property type="entry name" value="B_lectin"/>
    <property type="match status" value="1"/>
</dbReference>
<evidence type="ECO:0000256" key="14">
    <source>
        <dbReference type="PROSITE-ProRule" id="PRU10141"/>
    </source>
</evidence>
<dbReference type="AlphaFoldDB" id="A0AAV0PBQ1"/>
<evidence type="ECO:0000256" key="13">
    <source>
        <dbReference type="PIRNR" id="PIRNR000641"/>
    </source>
</evidence>
<organism evidence="19 20">
    <name type="scientific">Linum tenue</name>
    <dbReference type="NCBI Taxonomy" id="586396"/>
    <lineage>
        <taxon>Eukaryota</taxon>
        <taxon>Viridiplantae</taxon>
        <taxon>Streptophyta</taxon>
        <taxon>Embryophyta</taxon>
        <taxon>Tracheophyta</taxon>
        <taxon>Spermatophyta</taxon>
        <taxon>Magnoliopsida</taxon>
        <taxon>eudicotyledons</taxon>
        <taxon>Gunneridae</taxon>
        <taxon>Pentapetalae</taxon>
        <taxon>rosids</taxon>
        <taxon>fabids</taxon>
        <taxon>Malpighiales</taxon>
        <taxon>Linaceae</taxon>
        <taxon>Linum</taxon>
    </lineage>
</organism>
<dbReference type="CDD" id="cd00028">
    <property type="entry name" value="B_lectin"/>
    <property type="match status" value="1"/>
</dbReference>
<comment type="catalytic activity">
    <reaction evidence="12 13">
        <text>L-seryl-[protein] + ATP = O-phospho-L-seryl-[protein] + ADP + H(+)</text>
        <dbReference type="Rhea" id="RHEA:17989"/>
        <dbReference type="Rhea" id="RHEA-COMP:9863"/>
        <dbReference type="Rhea" id="RHEA-COMP:11604"/>
        <dbReference type="ChEBI" id="CHEBI:15378"/>
        <dbReference type="ChEBI" id="CHEBI:29999"/>
        <dbReference type="ChEBI" id="CHEBI:30616"/>
        <dbReference type="ChEBI" id="CHEBI:83421"/>
        <dbReference type="ChEBI" id="CHEBI:456216"/>
        <dbReference type="EC" id="2.7.11.1"/>
    </reaction>
</comment>
<evidence type="ECO:0000256" key="1">
    <source>
        <dbReference type="ARBA" id="ARBA00004251"/>
    </source>
</evidence>
<dbReference type="Pfam" id="PF00954">
    <property type="entry name" value="S_locus_glycop"/>
    <property type="match status" value="1"/>
</dbReference>
<keyword evidence="15" id="KW-0812">Transmembrane</keyword>
<comment type="catalytic activity">
    <reaction evidence="11 13">
        <text>L-threonyl-[protein] + ATP = O-phospho-L-threonyl-[protein] + ADP + H(+)</text>
        <dbReference type="Rhea" id="RHEA:46608"/>
        <dbReference type="Rhea" id="RHEA-COMP:11060"/>
        <dbReference type="Rhea" id="RHEA-COMP:11605"/>
        <dbReference type="ChEBI" id="CHEBI:15378"/>
        <dbReference type="ChEBI" id="CHEBI:30013"/>
        <dbReference type="ChEBI" id="CHEBI:30616"/>
        <dbReference type="ChEBI" id="CHEBI:61977"/>
        <dbReference type="ChEBI" id="CHEBI:456216"/>
        <dbReference type="EC" id="2.7.11.1"/>
    </reaction>
</comment>
<dbReference type="FunFam" id="1.10.510.10:FF:000060">
    <property type="entry name" value="G-type lectin S-receptor-like serine/threonine-protein kinase"/>
    <property type="match status" value="1"/>
</dbReference>
<accession>A0AAV0PBQ1</accession>
<dbReference type="Pfam" id="PF08276">
    <property type="entry name" value="PAN_2"/>
    <property type="match status" value="1"/>
</dbReference>
<dbReference type="CDD" id="cd01098">
    <property type="entry name" value="PAN_AP_plant"/>
    <property type="match status" value="1"/>
</dbReference>
<evidence type="ECO:0000313" key="20">
    <source>
        <dbReference type="Proteomes" id="UP001154282"/>
    </source>
</evidence>
<dbReference type="EC" id="2.7.11.1" evidence="13"/>
<dbReference type="PROSITE" id="PS50927">
    <property type="entry name" value="BULB_LECTIN"/>
    <property type="match status" value="1"/>
</dbReference>
<keyword evidence="15" id="KW-0472">Membrane</keyword>
<dbReference type="PIRSF" id="PIRSF000641">
    <property type="entry name" value="SRK"/>
    <property type="match status" value="1"/>
</dbReference>
<evidence type="ECO:0000259" key="16">
    <source>
        <dbReference type="PROSITE" id="PS50011"/>
    </source>
</evidence>
<keyword evidence="2" id="KW-1003">Cell membrane</keyword>
<comment type="caution">
    <text evidence="19">The sequence shown here is derived from an EMBL/GenBank/DDBJ whole genome shotgun (WGS) entry which is preliminary data.</text>
</comment>
<proteinExistence type="inferred from homology"/>
<keyword evidence="3 13" id="KW-0723">Serine/threonine-protein kinase</keyword>
<evidence type="ECO:0000256" key="4">
    <source>
        <dbReference type="ARBA" id="ARBA00022679"/>
    </source>
</evidence>
<dbReference type="Proteomes" id="UP001154282">
    <property type="component" value="Unassembled WGS sequence"/>
</dbReference>
<dbReference type="PROSITE" id="PS00107">
    <property type="entry name" value="PROTEIN_KINASE_ATP"/>
    <property type="match status" value="1"/>
</dbReference>
<reference evidence="19" key="1">
    <citation type="submission" date="2022-08" db="EMBL/GenBank/DDBJ databases">
        <authorList>
            <person name="Gutierrez-Valencia J."/>
        </authorList>
    </citation>
    <scope>NUCLEOTIDE SEQUENCE</scope>
</reference>
<dbReference type="Gene3D" id="3.30.200.20">
    <property type="entry name" value="Phosphorylase Kinase, domain 1"/>
    <property type="match status" value="1"/>
</dbReference>
<dbReference type="PANTHER" id="PTHR27002:SF808">
    <property type="entry name" value="NON-SPECIFIC SERINE_THREONINE PROTEIN KINASE"/>
    <property type="match status" value="1"/>
</dbReference>
<name>A0AAV0PBQ1_9ROSI</name>
<evidence type="ECO:0000256" key="8">
    <source>
        <dbReference type="ARBA" id="ARBA00022840"/>
    </source>
</evidence>
<dbReference type="SMART" id="SM00220">
    <property type="entry name" value="S_TKc"/>
    <property type="match status" value="1"/>
</dbReference>
<dbReference type="EMBL" id="CAMGYJ010000008">
    <property type="protein sequence ID" value="CAI0468434.1"/>
    <property type="molecule type" value="Genomic_DNA"/>
</dbReference>
<protein>
    <recommendedName>
        <fullName evidence="13">Receptor-like serine/threonine-protein kinase</fullName>
        <ecNumber evidence="13">2.7.11.1</ecNumber>
    </recommendedName>
</protein>
<keyword evidence="8 13" id="KW-0067">ATP-binding</keyword>
<dbReference type="InterPro" id="IPR011009">
    <property type="entry name" value="Kinase-like_dom_sf"/>
</dbReference>
<evidence type="ECO:0000256" key="10">
    <source>
        <dbReference type="ARBA" id="ARBA00023180"/>
    </source>
</evidence>
<dbReference type="FunFam" id="3.30.200.20:FF:000195">
    <property type="entry name" value="G-type lectin S-receptor-like serine/threonine-protein kinase"/>
    <property type="match status" value="1"/>
</dbReference>
<keyword evidence="9" id="KW-1015">Disulfide bond</keyword>
<evidence type="ECO:0000256" key="15">
    <source>
        <dbReference type="SAM" id="Phobius"/>
    </source>
</evidence>
<keyword evidence="6 13" id="KW-0547">Nucleotide-binding</keyword>
<keyword evidence="4 13" id="KW-0808">Transferase</keyword>
<dbReference type="SUPFAM" id="SSF56112">
    <property type="entry name" value="Protein kinase-like (PK-like)"/>
    <property type="match status" value="1"/>
</dbReference>
<evidence type="ECO:0000256" key="2">
    <source>
        <dbReference type="ARBA" id="ARBA00022475"/>
    </source>
</evidence>
<dbReference type="InterPro" id="IPR000719">
    <property type="entry name" value="Prot_kinase_dom"/>
</dbReference>
<dbReference type="InterPro" id="IPR008271">
    <property type="entry name" value="Ser/Thr_kinase_AS"/>
</dbReference>
<keyword evidence="15" id="KW-1133">Transmembrane helix</keyword>
<evidence type="ECO:0000256" key="11">
    <source>
        <dbReference type="ARBA" id="ARBA00047899"/>
    </source>
</evidence>
<dbReference type="GO" id="GO:0005524">
    <property type="term" value="F:ATP binding"/>
    <property type="evidence" value="ECO:0007669"/>
    <property type="project" value="UniProtKB-UniRule"/>
</dbReference>
<dbReference type="FunFam" id="2.90.10.10:FF:000005">
    <property type="entry name" value="G-type lectin S-receptor-like serine/threonine-protein kinase"/>
    <property type="match status" value="1"/>
</dbReference>
<dbReference type="PROSITE" id="PS00108">
    <property type="entry name" value="PROTEIN_KINASE_ST"/>
    <property type="match status" value="1"/>
</dbReference>
<dbReference type="GO" id="GO:0005886">
    <property type="term" value="C:plasma membrane"/>
    <property type="evidence" value="ECO:0007669"/>
    <property type="project" value="UniProtKB-SubCell"/>
</dbReference>
<feature type="domain" description="Apple" evidence="18">
    <location>
        <begin position="363"/>
        <end position="446"/>
    </location>
</feature>
<dbReference type="PROSITE" id="PS50011">
    <property type="entry name" value="PROTEIN_KINASE_DOM"/>
    <property type="match status" value="1"/>
</dbReference>
<evidence type="ECO:0000313" key="19">
    <source>
        <dbReference type="EMBL" id="CAI0468434.1"/>
    </source>
</evidence>
<dbReference type="Pfam" id="PF07714">
    <property type="entry name" value="PK_Tyr_Ser-Thr"/>
    <property type="match status" value="1"/>
</dbReference>
<dbReference type="InterPro" id="IPR003609">
    <property type="entry name" value="Pan_app"/>
</dbReference>
<feature type="transmembrane region" description="Helical" evidence="15">
    <location>
        <begin position="468"/>
        <end position="488"/>
    </location>
</feature>
<gene>
    <name evidence="19" type="ORF">LITE_LOCUS37802</name>
</gene>
<dbReference type="GO" id="GO:0048544">
    <property type="term" value="P:recognition of pollen"/>
    <property type="evidence" value="ECO:0007669"/>
    <property type="project" value="InterPro"/>
</dbReference>
<feature type="domain" description="Bulb-type lectin" evidence="17">
    <location>
        <begin position="48"/>
        <end position="174"/>
    </location>
</feature>
<dbReference type="SUPFAM" id="SSF51110">
    <property type="entry name" value="alpha-D-mannose-specific plant lectins"/>
    <property type="match status" value="1"/>
</dbReference>
<evidence type="ECO:0000256" key="6">
    <source>
        <dbReference type="ARBA" id="ARBA00022741"/>
    </source>
</evidence>
<comment type="similarity">
    <text evidence="13">Belongs to the protein kinase superfamily. Ser/Thr protein kinase family.</text>
</comment>
<evidence type="ECO:0000256" key="9">
    <source>
        <dbReference type="ARBA" id="ARBA00023157"/>
    </source>
</evidence>
<evidence type="ECO:0000256" key="5">
    <source>
        <dbReference type="ARBA" id="ARBA00022729"/>
    </source>
</evidence>
<dbReference type="GO" id="GO:0004674">
    <property type="term" value="F:protein serine/threonine kinase activity"/>
    <property type="evidence" value="ECO:0007669"/>
    <property type="project" value="UniProtKB-KW"/>
</dbReference>
<evidence type="ECO:0000259" key="17">
    <source>
        <dbReference type="PROSITE" id="PS50927"/>
    </source>
</evidence>
<dbReference type="InterPro" id="IPR001480">
    <property type="entry name" value="Bulb-type_lectin_dom"/>
</dbReference>
<dbReference type="InterPro" id="IPR001245">
    <property type="entry name" value="Ser-Thr/Tyr_kinase_cat_dom"/>
</dbReference>
<dbReference type="PROSITE" id="PS50948">
    <property type="entry name" value="PAN"/>
    <property type="match status" value="1"/>
</dbReference>
<keyword evidence="20" id="KW-1185">Reference proteome</keyword>
<keyword evidence="10" id="KW-0325">Glycoprotein</keyword>
<evidence type="ECO:0000256" key="7">
    <source>
        <dbReference type="ARBA" id="ARBA00022777"/>
    </source>
</evidence>
<dbReference type="InterPro" id="IPR036426">
    <property type="entry name" value="Bulb-type_lectin_dom_sf"/>
</dbReference>
<comment type="subcellular location">
    <subcellularLocation>
        <location evidence="1">Cell membrane</location>
        <topology evidence="1">Single-pass type I membrane protein</topology>
    </subcellularLocation>
</comment>
<keyword evidence="5" id="KW-0732">Signal</keyword>
<dbReference type="InterPro" id="IPR017441">
    <property type="entry name" value="Protein_kinase_ATP_BS"/>
</dbReference>
<keyword evidence="7 13" id="KW-0418">Kinase</keyword>
<evidence type="ECO:0000259" key="18">
    <source>
        <dbReference type="PROSITE" id="PS50948"/>
    </source>
</evidence>
<feature type="domain" description="Protein kinase" evidence="16">
    <location>
        <begin position="561"/>
        <end position="834"/>
    </location>
</feature>
<sequence>MVDFPFPTIFALLGKMRSGAGATLFMGASRLALLALFLLFQGTSFAFNDTIHANGSIKDGSFVISEGGTFALGFFSPGRSRYRYLGIWYHNKPGKAPVWVANRNNPINGTSGVLSSDGYGNLLLYSSLDQERPVWSANVSRDKFPEGPCVARLLDSGNLVLVHPTSSRTIFWQSFDHPTDTLLAGMKLGLDKETGLNRFLTSWRSPDDPGTGDFSLKVNPNGAPQLFLYRGTVPHWRSIPWAWRIYHQFFDESYVINEQEIHISFRARDPSSILFPTMDNSGTMGAAMWDEVDGRWKEFYTVTHQKCDVYGYCGAYGKCEPSNPFLSECVCLPGYEPKSRSKLLLGNAFGGCVRKRSESSSFCSPGEGFVRVENVKVPDTSAAVWVDFGMNEVNCEHECRKNCSCCAYAMTNITDKGTGCLTWHGELIDTANMPALDHAIYVRVDALELADYALQSSGFGELRLKLDVLIPSVASVWLVGILFAYLWLKRLKKWRKSKGILASYFARTANERRIRNIFHPGADGSNYFQDSLLTKEIERSEIYPELPLFNLSTIRAATNNFSPDNKLGQGGFGSVYKGQFSSGLEVAVKRSPNNSRQGLEQFKSEVFSIAKLQHRNLVKLHGCCIEEQEQMLVYEYLPYKSLDSLLFVDRSRSSFLDWGKRFNIVVGVARGILYLHQDSRCRIIHRDLKTSNVLLDAELNPKISDFGMARVLEGDQVEGKTSRIGGTYGYMSPEYAYLGRFSVKSDVFSFGVMLLEIVTGVKITGFCKEDPALNLIGYVWDLWKEERVMEVVDPSLKVSTGALRCIHIGLLCLEEDPVDRPDMQTVVVMLNSEMTPLPLPKRPAFIYGKSRVEATAAECSRNEITFSNTLGR</sequence>
<dbReference type="CDD" id="cd14066">
    <property type="entry name" value="STKc_IRAK"/>
    <property type="match status" value="1"/>
</dbReference>
<evidence type="ECO:0000256" key="3">
    <source>
        <dbReference type="ARBA" id="ARBA00022527"/>
    </source>
</evidence>
<dbReference type="Gene3D" id="2.90.10.10">
    <property type="entry name" value="Bulb-type lectin domain"/>
    <property type="match status" value="1"/>
</dbReference>
<dbReference type="InterPro" id="IPR024171">
    <property type="entry name" value="SRK-like_kinase"/>
</dbReference>
<dbReference type="PANTHER" id="PTHR27002">
    <property type="entry name" value="RECEPTOR-LIKE SERINE/THREONINE-PROTEIN KINASE SD1-8"/>
    <property type="match status" value="1"/>
</dbReference>
<feature type="binding site" evidence="14">
    <location>
        <position position="589"/>
    </location>
    <ligand>
        <name>ATP</name>
        <dbReference type="ChEBI" id="CHEBI:30616"/>
    </ligand>
</feature>
<dbReference type="Gene3D" id="1.10.510.10">
    <property type="entry name" value="Transferase(Phosphotransferase) domain 1"/>
    <property type="match status" value="1"/>
</dbReference>
<dbReference type="InterPro" id="IPR000858">
    <property type="entry name" value="S_locus_glycoprot_dom"/>
</dbReference>